<dbReference type="PANTHER" id="PTHR22846:SF2">
    <property type="entry name" value="F-BOX-LIKE_WD REPEAT-CONTAINING PROTEIN EBI"/>
    <property type="match status" value="1"/>
</dbReference>
<dbReference type="InterPro" id="IPR001680">
    <property type="entry name" value="WD40_rpt"/>
</dbReference>
<dbReference type="GO" id="GO:0000118">
    <property type="term" value="C:histone deacetylase complex"/>
    <property type="evidence" value="ECO:0000318"/>
    <property type="project" value="GO_Central"/>
</dbReference>
<dbReference type="PROSITE" id="PS50896">
    <property type="entry name" value="LISH"/>
    <property type="match status" value="1"/>
</dbReference>
<organism evidence="8 9">
    <name type="scientific">Trichomonas vaginalis (strain ATCC PRA-98 / G3)</name>
    <dbReference type="NCBI Taxonomy" id="412133"/>
    <lineage>
        <taxon>Eukaryota</taxon>
        <taxon>Metamonada</taxon>
        <taxon>Parabasalia</taxon>
        <taxon>Trichomonadida</taxon>
        <taxon>Trichomonadidae</taxon>
        <taxon>Trichomonas</taxon>
    </lineage>
</organism>
<dbReference type="OrthoDB" id="1367865at2759"/>
<dbReference type="eggNOG" id="KOG0273">
    <property type="taxonomic scope" value="Eukaryota"/>
</dbReference>
<dbReference type="AlphaFoldDB" id="A2EZR5"/>
<comment type="subcellular location">
    <subcellularLocation>
        <location evidence="1">Nucleus</location>
    </subcellularLocation>
</comment>
<dbReference type="VEuPathDB" id="TrichDB:TVAG_002920"/>
<dbReference type="SUPFAM" id="SSF50978">
    <property type="entry name" value="WD40 repeat-like"/>
    <property type="match status" value="1"/>
</dbReference>
<keyword evidence="6" id="KW-0539">Nucleus</keyword>
<reference evidence="8" key="1">
    <citation type="submission" date="2006-10" db="EMBL/GenBank/DDBJ databases">
        <authorList>
            <person name="Amadeo P."/>
            <person name="Zhao Q."/>
            <person name="Wortman J."/>
            <person name="Fraser-Liggett C."/>
            <person name="Carlton J."/>
        </authorList>
    </citation>
    <scope>NUCLEOTIDE SEQUENCE</scope>
    <source>
        <strain evidence="8">G3</strain>
    </source>
</reference>
<keyword evidence="2 7" id="KW-0853">WD repeat</keyword>
<dbReference type="InterPro" id="IPR019775">
    <property type="entry name" value="WD40_repeat_CS"/>
</dbReference>
<evidence type="ECO:0000256" key="7">
    <source>
        <dbReference type="PROSITE-ProRule" id="PRU00221"/>
    </source>
</evidence>
<sequence>MSVTADEINYLVHRYLEESGCPHSAFIFGSECRLDQANIQATQLPPQALITILKKGMLYMQMEKGINEKAKTDSSPESIVLSITEAVRREEPIIPTKPPVKLKDAPKPAVKIPDPIQIPQSSVLILDGHIGDVYCGAWTHDGKLLATGSSDATTIIWKIRDREYYQHYILDHAQQERSSKDIATLAWNPDSTLLATGCYDGTARLWTYKGELRFVLGHHVGPVFTVQFSPDGTNLLTGSSDKKIILWNANTGEMRQVFSHHKSYVLDLDWRDNSIFASCSGDSTVAVWKVGQQTPLHVFEGHKCEVNKITWDPTKKLLASCSDDKTIRIWRPFERANPIILQGHTHHVYTIKWCPGDPKILASGAFDFSVRLWDVTTQQCIRILTKHTQPIYTICFSPKGNYFVSGGIDNTLYVWRTSDQALVAYYEAKSGMFEAHWDPTGKYIAMCLANATVAVIDITDIINVNE</sequence>
<dbReference type="Proteomes" id="UP000001542">
    <property type="component" value="Unassembled WGS sequence"/>
</dbReference>
<feature type="repeat" description="WD" evidence="7">
    <location>
        <begin position="299"/>
        <end position="330"/>
    </location>
</feature>
<feature type="repeat" description="WD" evidence="7">
    <location>
        <begin position="216"/>
        <end position="257"/>
    </location>
</feature>
<dbReference type="SMART" id="SM00320">
    <property type="entry name" value="WD40"/>
    <property type="match status" value="8"/>
</dbReference>
<evidence type="ECO:0000256" key="2">
    <source>
        <dbReference type="ARBA" id="ARBA00022574"/>
    </source>
</evidence>
<dbReference type="InterPro" id="IPR006594">
    <property type="entry name" value="LisH"/>
</dbReference>
<evidence type="ECO:0000256" key="5">
    <source>
        <dbReference type="ARBA" id="ARBA00023163"/>
    </source>
</evidence>
<keyword evidence="4" id="KW-0805">Transcription regulation</keyword>
<dbReference type="KEGG" id="tva:4759665"/>
<dbReference type="OMA" id="GENQPIK"/>
<dbReference type="InterPro" id="IPR020472">
    <property type="entry name" value="WD40_PAC1"/>
</dbReference>
<dbReference type="CDD" id="cd00200">
    <property type="entry name" value="WD40"/>
    <property type="match status" value="1"/>
</dbReference>
<feature type="repeat" description="WD" evidence="7">
    <location>
        <begin position="175"/>
        <end position="206"/>
    </location>
</feature>
<evidence type="ECO:0000256" key="1">
    <source>
        <dbReference type="ARBA" id="ARBA00004123"/>
    </source>
</evidence>
<keyword evidence="5" id="KW-0804">Transcription</keyword>
<dbReference type="InParanoid" id="A2EZR5"/>
<dbReference type="VEuPathDB" id="TrichDB:TVAGG3_0816390"/>
<dbReference type="PROSITE" id="PS50082">
    <property type="entry name" value="WD_REPEATS_2"/>
    <property type="match status" value="7"/>
</dbReference>
<feature type="repeat" description="WD" evidence="7">
    <location>
        <begin position="258"/>
        <end position="298"/>
    </location>
</feature>
<dbReference type="Pfam" id="PF00400">
    <property type="entry name" value="WD40"/>
    <property type="match status" value="7"/>
</dbReference>
<evidence type="ECO:0000256" key="4">
    <source>
        <dbReference type="ARBA" id="ARBA00023015"/>
    </source>
</evidence>
<protein>
    <submittedName>
        <fullName evidence="8">Transducin, putative</fullName>
    </submittedName>
</protein>
<name>A2EZR5_TRIV3</name>
<dbReference type="PROSITE" id="PS00678">
    <property type="entry name" value="WD_REPEATS_1"/>
    <property type="match status" value="2"/>
</dbReference>
<dbReference type="SMR" id="A2EZR5"/>
<dbReference type="InterPro" id="IPR045183">
    <property type="entry name" value="Ebi-like"/>
</dbReference>
<dbReference type="EMBL" id="DS113555">
    <property type="protein sequence ID" value="EAY01837.1"/>
    <property type="molecule type" value="Genomic_DNA"/>
</dbReference>
<proteinExistence type="predicted"/>
<evidence type="ECO:0000256" key="6">
    <source>
        <dbReference type="ARBA" id="ARBA00023242"/>
    </source>
</evidence>
<keyword evidence="3" id="KW-0677">Repeat</keyword>
<dbReference type="PANTHER" id="PTHR22846">
    <property type="entry name" value="WD40 REPEAT PROTEIN"/>
    <property type="match status" value="1"/>
</dbReference>
<dbReference type="FunFam" id="1.20.960.30:FF:000001">
    <property type="entry name" value="F-box-like/WD repeat-containing protein TBL1XR1"/>
    <property type="match status" value="1"/>
</dbReference>
<feature type="repeat" description="WD" evidence="7">
    <location>
        <begin position="384"/>
        <end position="425"/>
    </location>
</feature>
<dbReference type="Gene3D" id="1.20.960.30">
    <property type="match status" value="1"/>
</dbReference>
<reference evidence="8" key="2">
    <citation type="journal article" date="2007" name="Science">
        <title>Draft genome sequence of the sexually transmitted pathogen Trichomonas vaginalis.</title>
        <authorList>
            <person name="Carlton J.M."/>
            <person name="Hirt R.P."/>
            <person name="Silva J.C."/>
            <person name="Delcher A.L."/>
            <person name="Schatz M."/>
            <person name="Zhao Q."/>
            <person name="Wortman J.R."/>
            <person name="Bidwell S.L."/>
            <person name="Alsmark U.C.M."/>
            <person name="Besteiro S."/>
            <person name="Sicheritz-Ponten T."/>
            <person name="Noel C.J."/>
            <person name="Dacks J.B."/>
            <person name="Foster P.G."/>
            <person name="Simillion C."/>
            <person name="Van de Peer Y."/>
            <person name="Miranda-Saavedra D."/>
            <person name="Barton G.J."/>
            <person name="Westrop G.D."/>
            <person name="Mueller S."/>
            <person name="Dessi D."/>
            <person name="Fiori P.L."/>
            <person name="Ren Q."/>
            <person name="Paulsen I."/>
            <person name="Zhang H."/>
            <person name="Bastida-Corcuera F.D."/>
            <person name="Simoes-Barbosa A."/>
            <person name="Brown M.T."/>
            <person name="Hayes R.D."/>
            <person name="Mukherjee M."/>
            <person name="Okumura C.Y."/>
            <person name="Schneider R."/>
            <person name="Smith A.J."/>
            <person name="Vanacova S."/>
            <person name="Villalvazo M."/>
            <person name="Haas B.J."/>
            <person name="Pertea M."/>
            <person name="Feldblyum T.V."/>
            <person name="Utterback T.R."/>
            <person name="Shu C.L."/>
            <person name="Osoegawa K."/>
            <person name="de Jong P.J."/>
            <person name="Hrdy I."/>
            <person name="Horvathova L."/>
            <person name="Zubacova Z."/>
            <person name="Dolezal P."/>
            <person name="Malik S.B."/>
            <person name="Logsdon J.M. Jr."/>
            <person name="Henze K."/>
            <person name="Gupta A."/>
            <person name="Wang C.C."/>
            <person name="Dunne R.L."/>
            <person name="Upcroft J.A."/>
            <person name="Upcroft P."/>
            <person name="White O."/>
            <person name="Salzberg S.L."/>
            <person name="Tang P."/>
            <person name="Chiu C.-H."/>
            <person name="Lee Y.-S."/>
            <person name="Embley T.M."/>
            <person name="Coombs G.H."/>
            <person name="Mottram J.C."/>
            <person name="Tachezy J."/>
            <person name="Fraser-Liggett C.M."/>
            <person name="Johnson P.J."/>
        </authorList>
    </citation>
    <scope>NUCLEOTIDE SEQUENCE [LARGE SCALE GENOMIC DNA]</scope>
    <source>
        <strain evidence="8">G3</strain>
    </source>
</reference>
<accession>A2EZR5</accession>
<dbReference type="PROSITE" id="PS50294">
    <property type="entry name" value="WD_REPEATS_REGION"/>
    <property type="match status" value="6"/>
</dbReference>
<feature type="repeat" description="WD" evidence="7">
    <location>
        <begin position="126"/>
        <end position="167"/>
    </location>
</feature>
<dbReference type="PRINTS" id="PR00320">
    <property type="entry name" value="GPROTEINBRPT"/>
</dbReference>
<dbReference type="InterPro" id="IPR015943">
    <property type="entry name" value="WD40/YVTN_repeat-like_dom_sf"/>
</dbReference>
<dbReference type="GO" id="GO:0006357">
    <property type="term" value="P:regulation of transcription by RNA polymerase II"/>
    <property type="evidence" value="ECO:0000318"/>
    <property type="project" value="GO_Central"/>
</dbReference>
<evidence type="ECO:0000256" key="3">
    <source>
        <dbReference type="ARBA" id="ARBA00022737"/>
    </source>
</evidence>
<dbReference type="FunFam" id="2.130.10.10:FF:000218">
    <property type="entry name" value="WD40 repeat-containing protein HOS15"/>
    <property type="match status" value="1"/>
</dbReference>
<evidence type="ECO:0000313" key="9">
    <source>
        <dbReference type="Proteomes" id="UP000001542"/>
    </source>
</evidence>
<feature type="repeat" description="WD" evidence="7">
    <location>
        <begin position="341"/>
        <end position="383"/>
    </location>
</feature>
<gene>
    <name evidence="8" type="ORF">TVAG_002920</name>
</gene>
<dbReference type="STRING" id="5722.A2EZR5"/>
<evidence type="ECO:0000313" key="8">
    <source>
        <dbReference type="EMBL" id="EAY01837.1"/>
    </source>
</evidence>
<dbReference type="SUPFAM" id="SSF50960">
    <property type="entry name" value="TolB, C-terminal domain"/>
    <property type="match status" value="1"/>
</dbReference>
<dbReference type="RefSeq" id="XP_001314384.1">
    <property type="nucleotide sequence ID" value="XM_001314365.1"/>
</dbReference>
<dbReference type="InterPro" id="IPR036322">
    <property type="entry name" value="WD40_repeat_dom_sf"/>
</dbReference>
<dbReference type="Gene3D" id="2.130.10.10">
    <property type="entry name" value="YVTN repeat-like/Quinoprotein amine dehydrogenase"/>
    <property type="match status" value="1"/>
</dbReference>
<keyword evidence="9" id="KW-1185">Reference proteome</keyword>
<dbReference type="Pfam" id="PF08513">
    <property type="entry name" value="LisH"/>
    <property type="match status" value="1"/>
</dbReference>
<dbReference type="GO" id="GO:0003714">
    <property type="term" value="F:transcription corepressor activity"/>
    <property type="evidence" value="ECO:0000318"/>
    <property type="project" value="GO_Central"/>
</dbReference>
<dbReference type="FunCoup" id="A2EZR5">
    <property type="interactions" value="187"/>
</dbReference>